<feature type="transmembrane region" description="Helical" evidence="1">
    <location>
        <begin position="269"/>
        <end position="288"/>
    </location>
</feature>
<proteinExistence type="predicted"/>
<accession>A0A329LTF9</accession>
<keyword evidence="1" id="KW-1133">Transmembrane helix</keyword>
<comment type="caution">
    <text evidence="2">The sequence shown here is derived from an EMBL/GenBank/DDBJ whole genome shotgun (WGS) entry which is preliminary data.</text>
</comment>
<dbReference type="OrthoDB" id="2493042at2"/>
<feature type="transmembrane region" description="Helical" evidence="1">
    <location>
        <begin position="76"/>
        <end position="94"/>
    </location>
</feature>
<protein>
    <submittedName>
        <fullName evidence="2">Uncharacterized protein</fullName>
    </submittedName>
</protein>
<gene>
    <name evidence="2" type="ORF">DQG23_37785</name>
</gene>
<feature type="transmembrane region" description="Helical" evidence="1">
    <location>
        <begin position="150"/>
        <end position="171"/>
    </location>
</feature>
<dbReference type="Proteomes" id="UP000250369">
    <property type="component" value="Unassembled WGS sequence"/>
</dbReference>
<feature type="transmembrane region" description="Helical" evidence="1">
    <location>
        <begin position="191"/>
        <end position="211"/>
    </location>
</feature>
<keyword evidence="3" id="KW-1185">Reference proteome</keyword>
<keyword evidence="1" id="KW-0472">Membrane</keyword>
<feature type="transmembrane region" description="Helical" evidence="1">
    <location>
        <begin position="7"/>
        <end position="30"/>
    </location>
</feature>
<dbReference type="RefSeq" id="WP_113036223.1">
    <property type="nucleotide sequence ID" value="NZ_QMFB01000043.1"/>
</dbReference>
<evidence type="ECO:0000256" key="1">
    <source>
        <dbReference type="SAM" id="Phobius"/>
    </source>
</evidence>
<name>A0A329LTF9_9BACL</name>
<organism evidence="2 3">
    <name type="scientific">Paenibacillus contaminans</name>
    <dbReference type="NCBI Taxonomy" id="450362"/>
    <lineage>
        <taxon>Bacteria</taxon>
        <taxon>Bacillati</taxon>
        <taxon>Bacillota</taxon>
        <taxon>Bacilli</taxon>
        <taxon>Bacillales</taxon>
        <taxon>Paenibacillaceae</taxon>
        <taxon>Paenibacillus</taxon>
    </lineage>
</organism>
<evidence type="ECO:0000313" key="2">
    <source>
        <dbReference type="EMBL" id="RAV10476.1"/>
    </source>
</evidence>
<feature type="transmembrane region" description="Helical" evidence="1">
    <location>
        <begin position="217"/>
        <end position="236"/>
    </location>
</feature>
<feature type="transmembrane region" description="Helical" evidence="1">
    <location>
        <begin position="124"/>
        <end position="144"/>
    </location>
</feature>
<keyword evidence="1" id="KW-0812">Transmembrane</keyword>
<sequence length="622" mass="70144">MGRLTKLAALAMLADVFLSALIGIGVYWGFSVYPYWMPARQAAEGITFNMTIPLWMPSIQDLRTPLTFLQSESENGIPLTIVFSLLAAVVISFVRGMYLGGMNGLVSYKSVSLWNCGRYYFKRMLGWTIISALATGIATLITAVLGPLGFAFMLILFFYSLTPYLIVLHNIGLWEALSRAPSIFRRYFRRLFSLALSAALLTLCISFFNGVPKPYNYFIVMLIYSMAGSALIRELMNRLAYLMKRDLAWLSQVPVPLAGESRLGKTGSYLLLFVLPLLGIAFASGFHLQALDWKSKQDWHGIAYGTGISEALRASNQQYTSYFWEQRTYDLELSIPDLSDGHRPAEIRGFGHIRWNVNKDVITRISSNTTQHRIEPALVEDTFYYRLKRVQSDDGTYYYSSREGAIGTLAVYRKQHEPLSAVMTVSGDGRNVFLLQHPARFDPWQAYRVSADGAFLIPKSSQINPTDFKYHWFSRDLQKEDIFRFLQDKNTQNFYDRKERAFALLAAALQEADGNMVTRLLDAMRANEVNVIAPAWDAAQWTAKLRELYSGADIAGMLPYLTKAGETTGHAAEQLSEQDGITKYRIRVTFPDGTAVIAYTENNRDLKELTVEIEDGTGGKQP</sequence>
<reference evidence="2 3" key="1">
    <citation type="journal article" date="2009" name="Int. J. Syst. Evol. Microbiol.">
        <title>Paenibacillus contaminans sp. nov., isolated from a contaminated laboratory plate.</title>
        <authorList>
            <person name="Chou J.H."/>
            <person name="Lee J.H."/>
            <person name="Lin M.C."/>
            <person name="Chang P.S."/>
            <person name="Arun A.B."/>
            <person name="Young C.C."/>
            <person name="Chen W.M."/>
        </authorList>
    </citation>
    <scope>NUCLEOTIDE SEQUENCE [LARGE SCALE GENOMIC DNA]</scope>
    <source>
        <strain evidence="2 3">CKOBP-6</strain>
    </source>
</reference>
<dbReference type="EMBL" id="QMFB01000043">
    <property type="protein sequence ID" value="RAV10476.1"/>
    <property type="molecule type" value="Genomic_DNA"/>
</dbReference>
<evidence type="ECO:0000313" key="3">
    <source>
        <dbReference type="Proteomes" id="UP000250369"/>
    </source>
</evidence>
<dbReference type="AlphaFoldDB" id="A0A329LTF9"/>